<feature type="repeat" description="TPR" evidence="3">
    <location>
        <begin position="210"/>
        <end position="243"/>
    </location>
</feature>
<dbReference type="SUPFAM" id="SSF48452">
    <property type="entry name" value="TPR-like"/>
    <property type="match status" value="1"/>
</dbReference>
<dbReference type="PROSITE" id="PS50293">
    <property type="entry name" value="TPR_REGION"/>
    <property type="match status" value="1"/>
</dbReference>
<sequence length="738" mass="85040">MRTLLFLLWSIWLYLLCVQSTFAQGSLLLRIDSVKILLKNAQEDTNKVILLSELSYLLRGEKVDSALAIAQQALQLSNHLSFVKGRALAMHDLAATYFFKDEYAKALEWCNQAQDIVKNGKTYNEKWVLGMVLNTFGRIYLAKNNFPKSLEYLLEALRIREEINDKLGIAQSHNYIASVYFNQGNNEQALIYHLKALQAREQENDKQGMGQSYNNIGAVYRKLQDYSKALEYHFKALQIDTELGNQYGIAYDLSNIASVYNRLKEYDKVLSYHTQALEIRKKIDDKQGIIYNLNRIAELYQKQKNLKESTKFAQQAFDLAKRYETLRELQESAFILANNYEIQKNLPKAYEYQKIVIALKDSIFNLDKEKEIANLQANYELEKKQDEIDILNRDKIIQEEELKIKELYNYLYIAGLLILGGGAGILIRNNQKERKMNLVLAEQKRQIDERNEELKQANEELQSTLELAEDQKKEILKKNEDITASIVYAQRIQNAMLPLQERISNCFGEGNFFIFYKPRDIVSGDFYWFAEVEDENLPQKQKVIFAVADCTGHGVPGAFMSMIGNELLNEIVIEKGITSPELILNQLHKGIRQALKQGQTNSNDGMDISVCVIDKNNANIEYAGANNPIYIVHNQQLTDIKADKMPVGGEQRGRERFFTKHNFPLVEGTTIYLFSDGFQDQFGGPENKKFMVKHFRNLLFSMHNDSMAKQVQILEEKLASWKGEEKQTDDITVVGIRL</sequence>
<dbReference type="RefSeq" id="WP_091548768.1">
    <property type="nucleotide sequence ID" value="NZ_FONY01000037.1"/>
</dbReference>
<dbReference type="SMART" id="SM00331">
    <property type="entry name" value="PP2C_SIG"/>
    <property type="match status" value="1"/>
</dbReference>
<feature type="coiled-coil region" evidence="4">
    <location>
        <begin position="437"/>
        <end position="485"/>
    </location>
</feature>
<dbReference type="Gene3D" id="1.25.40.10">
    <property type="entry name" value="Tetratricopeptide repeat domain"/>
    <property type="match status" value="1"/>
</dbReference>
<feature type="domain" description="PPM-type phosphatase" evidence="6">
    <location>
        <begin position="507"/>
        <end position="738"/>
    </location>
</feature>
<dbReference type="OrthoDB" id="1119265at2"/>
<dbReference type="SUPFAM" id="SSF81901">
    <property type="entry name" value="HCP-like"/>
    <property type="match status" value="1"/>
</dbReference>
<dbReference type="InterPro" id="IPR036457">
    <property type="entry name" value="PPM-type-like_dom_sf"/>
</dbReference>
<dbReference type="Pfam" id="PF13424">
    <property type="entry name" value="TPR_12"/>
    <property type="match status" value="3"/>
</dbReference>
<dbReference type="EMBL" id="FONY01000037">
    <property type="protein sequence ID" value="SFF46039.1"/>
    <property type="molecule type" value="Genomic_DNA"/>
</dbReference>
<dbReference type="SMART" id="SM00028">
    <property type="entry name" value="TPR"/>
    <property type="match status" value="6"/>
</dbReference>
<gene>
    <name evidence="7" type="ORF">SAMN04488541_103715</name>
</gene>
<dbReference type="PANTHER" id="PTHR45641:SF19">
    <property type="entry name" value="NEPHROCYSTIN-3"/>
    <property type="match status" value="1"/>
</dbReference>
<keyword evidence="8" id="KW-1185">Reference proteome</keyword>
<evidence type="ECO:0000256" key="3">
    <source>
        <dbReference type="PROSITE-ProRule" id="PRU00339"/>
    </source>
</evidence>
<keyword evidence="5" id="KW-1133">Transmembrane helix</keyword>
<dbReference type="PROSITE" id="PS50005">
    <property type="entry name" value="TPR"/>
    <property type="match status" value="1"/>
</dbReference>
<feature type="transmembrane region" description="Helical" evidence="5">
    <location>
        <begin position="407"/>
        <end position="427"/>
    </location>
</feature>
<keyword evidence="4" id="KW-0175">Coiled coil</keyword>
<accession>A0A1I2IUX3</accession>
<dbReference type="Pfam" id="PF07228">
    <property type="entry name" value="SpoIIE"/>
    <property type="match status" value="1"/>
</dbReference>
<feature type="coiled-coil region" evidence="4">
    <location>
        <begin position="365"/>
        <end position="401"/>
    </location>
</feature>
<evidence type="ECO:0000256" key="1">
    <source>
        <dbReference type="ARBA" id="ARBA00022737"/>
    </source>
</evidence>
<evidence type="ECO:0000256" key="5">
    <source>
        <dbReference type="SAM" id="Phobius"/>
    </source>
</evidence>
<evidence type="ECO:0000313" key="7">
    <source>
        <dbReference type="EMBL" id="SFF46039.1"/>
    </source>
</evidence>
<organism evidence="7 8">
    <name type="scientific">Thermoflexibacter ruber</name>
    <dbReference type="NCBI Taxonomy" id="1003"/>
    <lineage>
        <taxon>Bacteria</taxon>
        <taxon>Pseudomonadati</taxon>
        <taxon>Bacteroidota</taxon>
        <taxon>Cytophagia</taxon>
        <taxon>Cytophagales</taxon>
        <taxon>Thermoflexibacteraceae</taxon>
        <taxon>Thermoflexibacter</taxon>
    </lineage>
</organism>
<dbReference type="STRING" id="1003.SAMN04488541_103715"/>
<dbReference type="InterPro" id="IPR019734">
    <property type="entry name" value="TPR_rpt"/>
</dbReference>
<evidence type="ECO:0000256" key="2">
    <source>
        <dbReference type="ARBA" id="ARBA00022803"/>
    </source>
</evidence>
<reference evidence="7 8" key="1">
    <citation type="submission" date="2016-10" db="EMBL/GenBank/DDBJ databases">
        <authorList>
            <person name="de Groot N.N."/>
        </authorList>
    </citation>
    <scope>NUCLEOTIDE SEQUENCE [LARGE SCALE GENOMIC DNA]</scope>
    <source>
        <strain>GEY</strain>
        <strain evidence="8">DSM 9560</strain>
    </source>
</reference>
<proteinExistence type="predicted"/>
<protein>
    <submittedName>
        <fullName evidence="7">Serine phosphatase RsbU, regulator of sigma subunit</fullName>
    </submittedName>
</protein>
<keyword evidence="5" id="KW-0472">Membrane</keyword>
<name>A0A1I2IUX3_9BACT</name>
<dbReference type="AlphaFoldDB" id="A0A1I2IUX3"/>
<evidence type="ECO:0000313" key="8">
    <source>
        <dbReference type="Proteomes" id="UP000199513"/>
    </source>
</evidence>
<dbReference type="Gene3D" id="3.60.40.10">
    <property type="entry name" value="PPM-type phosphatase domain"/>
    <property type="match status" value="1"/>
</dbReference>
<dbReference type="InterPro" id="IPR011990">
    <property type="entry name" value="TPR-like_helical_dom_sf"/>
</dbReference>
<keyword evidence="5" id="KW-0812">Transmembrane</keyword>
<keyword evidence="1" id="KW-0677">Repeat</keyword>
<evidence type="ECO:0000256" key="4">
    <source>
        <dbReference type="SAM" id="Coils"/>
    </source>
</evidence>
<evidence type="ECO:0000259" key="6">
    <source>
        <dbReference type="SMART" id="SM00331"/>
    </source>
</evidence>
<dbReference type="Proteomes" id="UP000199513">
    <property type="component" value="Unassembled WGS sequence"/>
</dbReference>
<keyword evidence="2 3" id="KW-0802">TPR repeat</keyword>
<dbReference type="PANTHER" id="PTHR45641">
    <property type="entry name" value="TETRATRICOPEPTIDE REPEAT PROTEIN (AFU_ORTHOLOGUE AFUA_6G03870)"/>
    <property type="match status" value="1"/>
</dbReference>
<dbReference type="SUPFAM" id="SSF81606">
    <property type="entry name" value="PP2C-like"/>
    <property type="match status" value="1"/>
</dbReference>
<dbReference type="InterPro" id="IPR001932">
    <property type="entry name" value="PPM-type_phosphatase-like_dom"/>
</dbReference>